<dbReference type="PANTHER" id="PTHR11403">
    <property type="entry name" value="CYTOCHROME C OXIDASE SUBUNIT III"/>
    <property type="match status" value="1"/>
</dbReference>
<dbReference type="CTD" id="4514"/>
<dbReference type="InterPro" id="IPR024791">
    <property type="entry name" value="Cyt_c/ubiquinol_Oxase_su3"/>
</dbReference>
<evidence type="ECO:0000256" key="3">
    <source>
        <dbReference type="ARBA" id="ARBA00015944"/>
    </source>
</evidence>
<dbReference type="PANTHER" id="PTHR11403:SF7">
    <property type="entry name" value="CYTOCHROME C OXIDASE SUBUNIT 3"/>
    <property type="match status" value="1"/>
</dbReference>
<keyword evidence="7 9" id="KW-0472">Membrane</keyword>
<protein>
    <recommendedName>
        <fullName evidence="3 8">Cytochrome c oxidase subunit 3</fullName>
    </recommendedName>
</protein>
<dbReference type="InterPro" id="IPR000298">
    <property type="entry name" value="Cyt_c_oxidase-like_su3"/>
</dbReference>
<evidence type="ECO:0000256" key="9">
    <source>
        <dbReference type="SAM" id="Phobius"/>
    </source>
</evidence>
<dbReference type="EMBL" id="EU935607">
    <property type="protein sequence ID" value="ACH41149.1"/>
    <property type="molecule type" value="Genomic_DNA"/>
</dbReference>
<name>B6Z5U8_9ACAR</name>
<feature type="transmembrane region" description="Helical" evidence="9">
    <location>
        <begin position="240"/>
        <end position="260"/>
    </location>
</feature>
<dbReference type="GO" id="GO:0004129">
    <property type="term" value="F:cytochrome-c oxidase activity"/>
    <property type="evidence" value="ECO:0007669"/>
    <property type="project" value="InterPro"/>
</dbReference>
<evidence type="ECO:0000313" key="11">
    <source>
        <dbReference type="EMBL" id="ACH41149.1"/>
    </source>
</evidence>
<dbReference type="CDD" id="cd01665">
    <property type="entry name" value="Cyt_c_Oxidase_III"/>
    <property type="match status" value="1"/>
</dbReference>
<dbReference type="InterPro" id="IPR035973">
    <property type="entry name" value="Cyt_c_oxidase_su3-like_sf"/>
</dbReference>
<dbReference type="InterPro" id="IPR013833">
    <property type="entry name" value="Cyt_c_oxidase_su3_a-hlx"/>
</dbReference>
<dbReference type="Gene3D" id="1.20.120.80">
    <property type="entry name" value="Cytochrome c oxidase, subunit III, four-helix bundle"/>
    <property type="match status" value="1"/>
</dbReference>
<evidence type="ECO:0000256" key="4">
    <source>
        <dbReference type="ARBA" id="ARBA00022692"/>
    </source>
</evidence>
<comment type="function">
    <text evidence="8">Component of the cytochrome c oxidase, the last enzyme in the mitochondrial electron transport chain which drives oxidative phosphorylation. The respiratory chain contains 3 multisubunit complexes succinate dehydrogenase (complex II, CII), ubiquinol-cytochrome c oxidoreductase (cytochrome b-c1 complex, complex III, CIII) and cytochrome c oxidase (complex IV, CIV), that cooperate to transfer electrons derived from NADH and succinate to molecular oxygen, creating an electrochemical gradient over the inner membrane that drives transmembrane transport and the ATP synthase. Cytochrome c oxidase is the component of the respiratory chain that catalyzes the reduction of oxygen to water. Electrons originating from reduced cytochrome c in the intermembrane space (IMS) are transferred via the dinuclear copper A center (CU(A)) of subunit 2 and heme A of subunit 1 to the active site in subunit 1, a binuclear center (BNC) formed by heme A3 and copper B (CU(B)). The BNC reduces molecular oxygen to 2 water molecules using 4 electrons from cytochrome c in the IMS and 4 protons from the mitochondrial matrix.</text>
</comment>
<dbReference type="GO" id="GO:0006123">
    <property type="term" value="P:mitochondrial electron transport, cytochrome c to oxygen"/>
    <property type="evidence" value="ECO:0007669"/>
    <property type="project" value="TreeGrafter"/>
</dbReference>
<dbReference type="SUPFAM" id="SSF81452">
    <property type="entry name" value="Cytochrome c oxidase subunit III-like"/>
    <property type="match status" value="1"/>
</dbReference>
<keyword evidence="6 9" id="KW-1133">Transmembrane helix</keyword>
<feature type="transmembrane region" description="Helical" evidence="9">
    <location>
        <begin position="199"/>
        <end position="220"/>
    </location>
</feature>
<dbReference type="GO" id="GO:0016020">
    <property type="term" value="C:membrane"/>
    <property type="evidence" value="ECO:0007669"/>
    <property type="project" value="UniProtKB-SubCell"/>
</dbReference>
<evidence type="ECO:0000256" key="8">
    <source>
        <dbReference type="RuleBase" id="RU003375"/>
    </source>
</evidence>
<feature type="transmembrane region" description="Helical" evidence="9">
    <location>
        <begin position="40"/>
        <end position="58"/>
    </location>
</feature>
<dbReference type="Gene3D" id="1.10.287.70">
    <property type="match status" value="1"/>
</dbReference>
<gene>
    <name evidence="11" type="primary">COX3</name>
</gene>
<evidence type="ECO:0000256" key="6">
    <source>
        <dbReference type="ARBA" id="ARBA00022989"/>
    </source>
</evidence>
<accession>B6Z5U8</accession>
<evidence type="ECO:0000256" key="2">
    <source>
        <dbReference type="ARBA" id="ARBA00010581"/>
    </source>
</evidence>
<dbReference type="AlphaFoldDB" id="B6Z5U8"/>
<evidence type="ECO:0000259" key="10">
    <source>
        <dbReference type="PROSITE" id="PS50253"/>
    </source>
</evidence>
<feature type="domain" description="Heme-copper oxidase subunit III family profile" evidence="10">
    <location>
        <begin position="4"/>
        <end position="261"/>
    </location>
</feature>
<feature type="transmembrane region" description="Helical" evidence="9">
    <location>
        <begin position="158"/>
        <end position="179"/>
    </location>
</feature>
<dbReference type="GeneID" id="7042804"/>
<feature type="transmembrane region" description="Helical" evidence="9">
    <location>
        <begin position="79"/>
        <end position="102"/>
    </location>
</feature>
<evidence type="ECO:0000256" key="1">
    <source>
        <dbReference type="ARBA" id="ARBA00004141"/>
    </source>
</evidence>
<proteinExistence type="inferred from homology"/>
<comment type="subcellular location">
    <subcellularLocation>
        <location evidence="1">Membrane</location>
        <topology evidence="1">Multi-pass membrane protein</topology>
    </subcellularLocation>
</comment>
<keyword evidence="5" id="KW-1278">Translocase</keyword>
<dbReference type="PROSITE" id="PS50253">
    <property type="entry name" value="COX3"/>
    <property type="match status" value="1"/>
</dbReference>
<reference evidence="11" key="1">
    <citation type="journal article" date="2008" name="BMC Genomics">
        <title>The complete mitochondrial genome of the sexual oribatid mite Steganacarus magnus: genome rearrangements and loss of tRNAs.</title>
        <authorList>
            <person name="Domes K."/>
            <person name="Maraun M."/>
            <person name="Scheu S."/>
            <person name="Cameron S.L."/>
        </authorList>
    </citation>
    <scope>NUCLEOTIDE SEQUENCE</scope>
</reference>
<keyword evidence="4 8" id="KW-0812">Transmembrane</keyword>
<geneLocation type="mitochondrion" evidence="11"/>
<organism evidence="11">
    <name type="scientific">Steganacarus magnus</name>
    <dbReference type="NCBI Taxonomy" id="52000"/>
    <lineage>
        <taxon>Eukaryota</taxon>
        <taxon>Metazoa</taxon>
        <taxon>Ecdysozoa</taxon>
        <taxon>Arthropoda</taxon>
        <taxon>Chelicerata</taxon>
        <taxon>Arachnida</taxon>
        <taxon>Acari</taxon>
        <taxon>Acariformes</taxon>
        <taxon>Sarcoptiformes</taxon>
        <taxon>Oribatida</taxon>
        <taxon>Mixonomata</taxon>
        <taxon>Phthiracaroidea</taxon>
        <taxon>Steganacaridae</taxon>
        <taxon>Steganacarus</taxon>
    </lineage>
</organism>
<dbReference type="Pfam" id="PF00510">
    <property type="entry name" value="COX3"/>
    <property type="match status" value="1"/>
</dbReference>
<keyword evidence="8 11" id="KW-0496">Mitochondrion</keyword>
<dbReference type="RefSeq" id="YP_002317276.1">
    <property type="nucleotide sequence ID" value="NC_011574.1"/>
</dbReference>
<comment type="similarity">
    <text evidence="2 8">Belongs to the cytochrome c oxidase subunit 3 family.</text>
</comment>
<dbReference type="GO" id="GO:0005739">
    <property type="term" value="C:mitochondrion"/>
    <property type="evidence" value="ECO:0007669"/>
    <property type="project" value="TreeGrafter"/>
</dbReference>
<sequence length="261" mass="30445">MMFKLNTFHFVFMSPWPLFVSFSSFNFFLSIIIWMNYGNFIFLIMAMFNIMFCSYVWWRDVDRESSFLGSHSLKVKYGLKFGMILFIVSEVMFFFSFFWSFIHGSSSSDVTMGASWPPEQVFPFDPMSVPLVNTIVLLSSGASVTWSHHSILKNKMMVSSISLFFTIMLGVFFTILQYLEYLGSPFSISDSDMGSTFFMATGFHGIHVIIGSTFLMIEFIKNVFYVNTNSQIVGFECSAWYWHFVDVIWLFLYSLIYWWGS</sequence>
<evidence type="ECO:0000256" key="7">
    <source>
        <dbReference type="ARBA" id="ARBA00023136"/>
    </source>
</evidence>
<feature type="transmembrane region" description="Helical" evidence="9">
    <location>
        <begin position="12"/>
        <end position="34"/>
    </location>
</feature>
<dbReference type="InterPro" id="IPR033945">
    <property type="entry name" value="Cyt_c_oxase_su3_dom"/>
</dbReference>
<evidence type="ECO:0000256" key="5">
    <source>
        <dbReference type="ARBA" id="ARBA00022967"/>
    </source>
</evidence>